<name>A0A0L6VZI3_9FIRM</name>
<dbReference type="PATRIC" id="fig|281456.6.peg.2909"/>
<evidence type="ECO:0000313" key="1">
    <source>
        <dbReference type="EMBL" id="KNZ68616.1"/>
    </source>
</evidence>
<dbReference type="EMBL" id="LGTE01000025">
    <property type="protein sequence ID" value="KNZ68616.1"/>
    <property type="molecule type" value="Genomic_DNA"/>
</dbReference>
<dbReference type="RefSeq" id="WP_013119278.1">
    <property type="nucleotide sequence ID" value="NZ_LGTE01000025.1"/>
</dbReference>
<gene>
    <name evidence="1" type="ORF">Tfer_2790</name>
</gene>
<dbReference type="Proteomes" id="UP000037175">
    <property type="component" value="Unassembled WGS sequence"/>
</dbReference>
<keyword evidence="2" id="KW-1185">Reference proteome</keyword>
<comment type="caution">
    <text evidence="1">The sequence shown here is derived from an EMBL/GenBank/DDBJ whole genome shotgun (WGS) entry which is preliminary data.</text>
</comment>
<evidence type="ECO:0000313" key="2">
    <source>
        <dbReference type="Proteomes" id="UP000037175"/>
    </source>
</evidence>
<proteinExistence type="predicted"/>
<organism evidence="1 2">
    <name type="scientific">Thermincola ferriacetica</name>
    <dbReference type="NCBI Taxonomy" id="281456"/>
    <lineage>
        <taxon>Bacteria</taxon>
        <taxon>Bacillati</taxon>
        <taxon>Bacillota</taxon>
        <taxon>Clostridia</taxon>
        <taxon>Eubacteriales</taxon>
        <taxon>Thermincolaceae</taxon>
        <taxon>Thermincola</taxon>
    </lineage>
</organism>
<dbReference type="AlphaFoldDB" id="A0A0L6VZI3"/>
<accession>A0A0L6VZI3</accession>
<reference evidence="2" key="1">
    <citation type="submission" date="2015-07" db="EMBL/GenBank/DDBJ databases">
        <title>Complete Genome of Thermincola ferriacetica strain Z-0001T.</title>
        <authorList>
            <person name="Lusk B."/>
            <person name="Badalamenti J.P."/>
            <person name="Parameswaran P."/>
            <person name="Bond D.R."/>
            <person name="Torres C.I."/>
        </authorList>
    </citation>
    <scope>NUCLEOTIDE SEQUENCE [LARGE SCALE GENOMIC DNA]</scope>
    <source>
        <strain evidence="2">Z-0001</strain>
    </source>
</reference>
<protein>
    <submittedName>
        <fullName evidence="1">Uncharacterized protein</fullName>
    </submittedName>
</protein>
<sequence length="116" mass="13750">MAEFKEPWEMLSDKKIWAMLGDPDHKISEDYVRLLFIELFSRVKNLEIENHAMKVILLETGLVSEETYEMVRRAVKDFFKEYDAQKEKEVEFYEKSGISFVDWVNFTLKGTFQAPG</sequence>